<evidence type="ECO:0000259" key="1">
    <source>
        <dbReference type="Pfam" id="PF08421"/>
    </source>
</evidence>
<organism evidence="3 4">
    <name type="scientific">Dendronalium phyllosphericum CENA369</name>
    <dbReference type="NCBI Taxonomy" id="1725256"/>
    <lineage>
        <taxon>Bacteria</taxon>
        <taxon>Bacillati</taxon>
        <taxon>Cyanobacteriota</taxon>
        <taxon>Cyanophyceae</taxon>
        <taxon>Nostocales</taxon>
        <taxon>Nostocaceae</taxon>
        <taxon>Dendronalium</taxon>
        <taxon>Dendronalium phyllosphericum</taxon>
    </lineage>
</organism>
<keyword evidence="3" id="KW-0489">Methyltransferase</keyword>
<dbReference type="InterPro" id="IPR013691">
    <property type="entry name" value="MeTrfase_14"/>
</dbReference>
<dbReference type="SUPFAM" id="SSF53335">
    <property type="entry name" value="S-adenosyl-L-methionine-dependent methyltransferases"/>
    <property type="match status" value="1"/>
</dbReference>
<keyword evidence="3" id="KW-0808">Transferase</keyword>
<gene>
    <name evidence="3" type="ORF">I8752_16290</name>
</gene>
<dbReference type="InterPro" id="IPR029063">
    <property type="entry name" value="SAM-dependent_MTases_sf"/>
</dbReference>
<dbReference type="InterPro" id="IPR013630">
    <property type="entry name" value="Methyltransf_Zn-bd_dom_put"/>
</dbReference>
<dbReference type="Gene3D" id="3.40.50.720">
    <property type="entry name" value="NAD(P)-binding Rossmann-like Domain"/>
    <property type="match status" value="1"/>
</dbReference>
<name>A0A8J7LI07_9NOST</name>
<sequence>MTTTTLQASVHNGTSVNRCSCRFCGTNLKHTFVDLGMSPLCESYVTAEQLNQMEPFYPLHVYVCDRCFLVQLQEYVSPQDIFSYYAYFSSYSDSWLQHAKNYTEKVTDRFGLNSSSQVVEIASNDGYLLQYFVSKQIPVLGIEPAANIAEVAITKGIPTVIKFFGQNTAEELAANGKQADLLVGNNVLAHVPDINDFVAGCKILLKPQGVITMEFPHLMRLIEGNQFDTIYHEHFSYLSLLTVEKVFAARNLTIFDVEELSTHGGSLRIYACHVEDNSKSISQNVKDLRAKEETVGFLNLESYFLFAKKVKETKFQLLEFLIAAKRQGKSIAGYGAPGKGNTLLNYCGIREDFLDYTVDRNPFKQGKFLPGTHIPIFHPDKIQETKPDYLLILPWNLKNEVMSQMSYIRDWGGKFVVPIPKVNVYS</sequence>
<dbReference type="GO" id="GO:0008168">
    <property type="term" value="F:methyltransferase activity"/>
    <property type="evidence" value="ECO:0007669"/>
    <property type="project" value="UniProtKB-KW"/>
</dbReference>
<dbReference type="PANTHER" id="PTHR43861">
    <property type="entry name" value="TRANS-ACONITATE 2-METHYLTRANSFERASE-RELATED"/>
    <property type="match status" value="1"/>
</dbReference>
<keyword evidence="4" id="KW-1185">Reference proteome</keyword>
<dbReference type="GO" id="GO:0032259">
    <property type="term" value="P:methylation"/>
    <property type="evidence" value="ECO:0007669"/>
    <property type="project" value="UniProtKB-KW"/>
</dbReference>
<dbReference type="Pfam" id="PF13489">
    <property type="entry name" value="Methyltransf_23"/>
    <property type="match status" value="1"/>
</dbReference>
<accession>A0A8J7LI07</accession>
<protein>
    <submittedName>
        <fullName evidence="3">Methyltransferase domain-containing protein</fullName>
    </submittedName>
</protein>
<reference evidence="3 4" key="1">
    <citation type="journal article" date="2021" name="Int. J. Syst. Evol. Microbiol.">
        <title>Amazonocrinis nigriterrae gen. nov., sp. nov., Atlanticothrix silvestris gen. nov., sp. nov. and Dendronalium phyllosphericum gen. nov., sp. nov., nostocacean cyanobacteria from Brazilian environments.</title>
        <authorList>
            <person name="Alvarenga D.O."/>
            <person name="Andreote A.P.D."/>
            <person name="Branco L.H.Z."/>
            <person name="Delbaje E."/>
            <person name="Cruz R.B."/>
            <person name="Varani A.M."/>
            <person name="Fiore M.F."/>
        </authorList>
    </citation>
    <scope>NUCLEOTIDE SEQUENCE [LARGE SCALE GENOMIC DNA]</scope>
    <source>
        <strain evidence="3 4">CENA369</strain>
    </source>
</reference>
<evidence type="ECO:0000259" key="2">
    <source>
        <dbReference type="Pfam" id="PF08484"/>
    </source>
</evidence>
<evidence type="ECO:0000313" key="3">
    <source>
        <dbReference type="EMBL" id="MBH8574554.1"/>
    </source>
</evidence>
<dbReference type="EMBL" id="JAECZA010000078">
    <property type="protein sequence ID" value="MBH8574554.1"/>
    <property type="molecule type" value="Genomic_DNA"/>
</dbReference>
<dbReference type="Proteomes" id="UP000662314">
    <property type="component" value="Unassembled WGS sequence"/>
</dbReference>
<comment type="caution">
    <text evidence="3">The sequence shown here is derived from an EMBL/GenBank/DDBJ whole genome shotgun (WGS) entry which is preliminary data.</text>
</comment>
<feature type="domain" description="C-methyltransferase" evidence="2">
    <location>
        <begin position="262"/>
        <end position="420"/>
    </location>
</feature>
<dbReference type="InterPro" id="IPR038576">
    <property type="entry name" value="Methyltransf_Zn-bd_dom_put_sf"/>
</dbReference>
<dbReference type="AlphaFoldDB" id="A0A8J7LI07"/>
<evidence type="ECO:0000313" key="4">
    <source>
        <dbReference type="Proteomes" id="UP000662314"/>
    </source>
</evidence>
<dbReference type="Gene3D" id="6.20.50.110">
    <property type="entry name" value="Methyltransferase, zinc-binding domain"/>
    <property type="match status" value="1"/>
</dbReference>
<dbReference type="Pfam" id="PF08421">
    <property type="entry name" value="Methyltransf_13"/>
    <property type="match status" value="1"/>
</dbReference>
<dbReference type="RefSeq" id="WP_214433362.1">
    <property type="nucleotide sequence ID" value="NZ_CAWPUQ010000315.1"/>
</dbReference>
<dbReference type="PANTHER" id="PTHR43861:SF5">
    <property type="entry name" value="BLL5978 PROTEIN"/>
    <property type="match status" value="1"/>
</dbReference>
<dbReference type="CDD" id="cd02440">
    <property type="entry name" value="AdoMet_MTases"/>
    <property type="match status" value="1"/>
</dbReference>
<feature type="domain" description="Methyltransferase putative zinc binding" evidence="1">
    <location>
        <begin position="21"/>
        <end position="82"/>
    </location>
</feature>
<dbReference type="Gene3D" id="3.40.50.150">
    <property type="entry name" value="Vaccinia Virus protein VP39"/>
    <property type="match status" value="1"/>
</dbReference>
<dbReference type="Pfam" id="PF08484">
    <property type="entry name" value="Methyltransf_14"/>
    <property type="match status" value="1"/>
</dbReference>
<proteinExistence type="predicted"/>